<dbReference type="Proteomes" id="UP000037269">
    <property type="component" value="Unassembled WGS sequence"/>
</dbReference>
<feature type="domain" description="Aminoglycoside phosphotransferase" evidence="2">
    <location>
        <begin position="39"/>
        <end position="272"/>
    </location>
</feature>
<dbReference type="Gene3D" id="3.30.200.20">
    <property type="entry name" value="Phosphorylase Kinase, domain 1"/>
    <property type="match status" value="1"/>
</dbReference>
<dbReference type="GO" id="GO:0004413">
    <property type="term" value="F:homoserine kinase activity"/>
    <property type="evidence" value="ECO:0007669"/>
    <property type="project" value="TreeGrafter"/>
</dbReference>
<dbReference type="OrthoDB" id="9800774at2"/>
<evidence type="ECO:0000256" key="1">
    <source>
        <dbReference type="ARBA" id="ARBA00038240"/>
    </source>
</evidence>
<dbReference type="STRING" id="47500.AF333_15425"/>
<comment type="similarity">
    <text evidence="1">Belongs to the pseudomonas-type ThrB family.</text>
</comment>
<accession>A0A0D1V7L1</accession>
<dbReference type="EMBL" id="LGUG01000004">
    <property type="protein sequence ID" value="KON96659.1"/>
    <property type="molecule type" value="Genomic_DNA"/>
</dbReference>
<dbReference type="PANTHER" id="PTHR21064">
    <property type="entry name" value="AMINOGLYCOSIDE PHOSPHOTRANSFERASE DOMAIN-CONTAINING PROTEIN-RELATED"/>
    <property type="match status" value="1"/>
</dbReference>
<dbReference type="AlphaFoldDB" id="A0A0D1V7L1"/>
<evidence type="ECO:0000313" key="6">
    <source>
        <dbReference type="Proteomes" id="UP000182836"/>
    </source>
</evidence>
<dbReference type="Proteomes" id="UP000182836">
    <property type="component" value="Unassembled WGS sequence"/>
</dbReference>
<dbReference type="SUPFAM" id="SSF56112">
    <property type="entry name" value="Protein kinase-like (PK-like)"/>
    <property type="match status" value="1"/>
</dbReference>
<name>A0A0D1V7L1_ANEMI</name>
<reference evidence="3 5" key="1">
    <citation type="submission" date="2015-07" db="EMBL/GenBank/DDBJ databases">
        <title>Fjat-14205 dsm 2895.</title>
        <authorList>
            <person name="Liu B."/>
            <person name="Wang J."/>
            <person name="Zhu Y."/>
            <person name="Liu G."/>
            <person name="Chen Q."/>
            <person name="Chen Z."/>
            <person name="Lan J."/>
            <person name="Che J."/>
            <person name="Ge C."/>
            <person name="Shi H."/>
            <person name="Pan Z."/>
            <person name="Liu X."/>
        </authorList>
    </citation>
    <scope>NUCLEOTIDE SEQUENCE [LARGE SCALE GENOMIC DNA]</scope>
    <source>
        <strain evidence="3 5">DSM 2895</strain>
    </source>
</reference>
<dbReference type="InterPro" id="IPR002575">
    <property type="entry name" value="Aminoglycoside_PTrfase"/>
</dbReference>
<evidence type="ECO:0000259" key="2">
    <source>
        <dbReference type="Pfam" id="PF01636"/>
    </source>
</evidence>
<dbReference type="InterPro" id="IPR011009">
    <property type="entry name" value="Kinase-like_dom_sf"/>
</dbReference>
<dbReference type="PANTHER" id="PTHR21064:SF6">
    <property type="entry name" value="AMINOGLYCOSIDE PHOSPHOTRANSFERASE DOMAIN-CONTAINING PROTEIN"/>
    <property type="match status" value="1"/>
</dbReference>
<sequence length="325" mass="37754">MSLTVTYSTVCEKALLHVLQKQYPKENIIQVQYLLRGMNDTYIVETASRKLIFRLYRSDWRTKESEIAFEMDLLLHLHKEGISVSVPIADTFGNYISKLQVPEGSRFGVLFTYAEGKEQEIEKEEISTLFGKAVAELHTKGDLFSSKHSRQAWNIQSLIHDPLAIIESRMKHRPDDFRFIRNIAQKMEGKLNEFIHNGLDWGICHGDLQGNMNISFCEDMTYTHYDFDLCGYGWRAYDLAAFKLTRQLLEEDQELVEQLWNAFLQGYTSVRQLSENDKEAVSVMVGIRHLWLMGLCMHDPHITGSIETNDGYLDEKLDFFKQFSL</sequence>
<evidence type="ECO:0000313" key="3">
    <source>
        <dbReference type="EMBL" id="KON96659.1"/>
    </source>
</evidence>
<reference evidence="4 6" key="2">
    <citation type="submission" date="2016-10" db="EMBL/GenBank/DDBJ databases">
        <authorList>
            <person name="de Groot N.N."/>
        </authorList>
    </citation>
    <scope>NUCLEOTIDE SEQUENCE [LARGE SCALE GENOMIC DNA]</scope>
    <source>
        <strain evidence="4 6">DSM 2895</strain>
    </source>
</reference>
<dbReference type="PATRIC" id="fig|47500.8.peg.404"/>
<dbReference type="InterPro" id="IPR050249">
    <property type="entry name" value="Pseudomonas-type_ThrB"/>
</dbReference>
<keyword evidence="3" id="KW-0418">Kinase</keyword>
<keyword evidence="5" id="KW-1185">Reference proteome</keyword>
<dbReference type="GeneID" id="42306568"/>
<dbReference type="GO" id="GO:0009088">
    <property type="term" value="P:threonine biosynthetic process"/>
    <property type="evidence" value="ECO:0007669"/>
    <property type="project" value="TreeGrafter"/>
</dbReference>
<dbReference type="EMBL" id="FNED01000030">
    <property type="protein sequence ID" value="SDJ84765.1"/>
    <property type="molecule type" value="Genomic_DNA"/>
</dbReference>
<dbReference type="Gene3D" id="3.90.1200.10">
    <property type="match status" value="1"/>
</dbReference>
<proteinExistence type="inferred from homology"/>
<dbReference type="RefSeq" id="WP_043066409.1">
    <property type="nucleotide sequence ID" value="NZ_BJOA01000118.1"/>
</dbReference>
<protein>
    <submittedName>
        <fullName evidence="4">Ser/Thr protein kinase RdoA involved in Cpx stress response, MazF antagonist</fullName>
    </submittedName>
    <submittedName>
        <fullName evidence="3">Serine kinase</fullName>
    </submittedName>
</protein>
<evidence type="ECO:0000313" key="4">
    <source>
        <dbReference type="EMBL" id="SDJ84765.1"/>
    </source>
</evidence>
<evidence type="ECO:0000313" key="5">
    <source>
        <dbReference type="Proteomes" id="UP000037269"/>
    </source>
</evidence>
<keyword evidence="3" id="KW-0808">Transferase</keyword>
<organism evidence="3 5">
    <name type="scientific">Aneurinibacillus migulanus</name>
    <name type="common">Bacillus migulanus</name>
    <dbReference type="NCBI Taxonomy" id="47500"/>
    <lineage>
        <taxon>Bacteria</taxon>
        <taxon>Bacillati</taxon>
        <taxon>Bacillota</taxon>
        <taxon>Bacilli</taxon>
        <taxon>Bacillales</taxon>
        <taxon>Paenibacillaceae</taxon>
        <taxon>Aneurinibacillus group</taxon>
        <taxon>Aneurinibacillus</taxon>
    </lineage>
</organism>
<dbReference type="Pfam" id="PF01636">
    <property type="entry name" value="APH"/>
    <property type="match status" value="1"/>
</dbReference>
<gene>
    <name evidence="3" type="ORF">AF333_15425</name>
    <name evidence="4" type="ORF">SAMN04487909_13017</name>
</gene>